<reference evidence="2" key="1">
    <citation type="journal article" date="2023" name="Mol. Phylogenet. Evol.">
        <title>Genome-scale phylogeny and comparative genomics of the fungal order Sordariales.</title>
        <authorList>
            <person name="Hensen N."/>
            <person name="Bonometti L."/>
            <person name="Westerberg I."/>
            <person name="Brannstrom I.O."/>
            <person name="Guillou S."/>
            <person name="Cros-Aarteil S."/>
            <person name="Calhoun S."/>
            <person name="Haridas S."/>
            <person name="Kuo A."/>
            <person name="Mondo S."/>
            <person name="Pangilinan J."/>
            <person name="Riley R."/>
            <person name="LaButti K."/>
            <person name="Andreopoulos B."/>
            <person name="Lipzen A."/>
            <person name="Chen C."/>
            <person name="Yan M."/>
            <person name="Daum C."/>
            <person name="Ng V."/>
            <person name="Clum A."/>
            <person name="Steindorff A."/>
            <person name="Ohm R.A."/>
            <person name="Martin F."/>
            <person name="Silar P."/>
            <person name="Natvig D.O."/>
            <person name="Lalanne C."/>
            <person name="Gautier V."/>
            <person name="Ament-Velasquez S.L."/>
            <person name="Kruys A."/>
            <person name="Hutchinson M.I."/>
            <person name="Powell A.J."/>
            <person name="Barry K."/>
            <person name="Miller A.N."/>
            <person name="Grigoriev I.V."/>
            <person name="Debuchy R."/>
            <person name="Gladieux P."/>
            <person name="Hiltunen Thoren M."/>
            <person name="Johannesson H."/>
        </authorList>
    </citation>
    <scope>NUCLEOTIDE SEQUENCE</scope>
    <source>
        <strain evidence="2">CBS 626.80</strain>
    </source>
</reference>
<evidence type="ECO:0000256" key="1">
    <source>
        <dbReference type="SAM" id="Phobius"/>
    </source>
</evidence>
<name>A0AAN6NWZ7_9PEZI</name>
<keyword evidence="3" id="KW-1185">Reference proteome</keyword>
<gene>
    <name evidence="2" type="ORF">QBC32DRAFT_312788</name>
</gene>
<evidence type="ECO:0000313" key="2">
    <source>
        <dbReference type="EMBL" id="KAK3953635.1"/>
    </source>
</evidence>
<keyword evidence="1" id="KW-0812">Transmembrane</keyword>
<keyword evidence="1" id="KW-1133">Transmembrane helix</keyword>
<keyword evidence="1" id="KW-0472">Membrane</keyword>
<sequence length="207" mass="22528">MSSHTTKNLYYTVHLVDDLESQDYLQEKKAPWLSVPIRSAAPSRSPFSILKQKLWSWSKNDSHHHNSNHSRSVNQKGFWDRWIWLVHAILLTISMSIFALSMCTLQQTAASTAAAAAAAGAVQCECQGLPRGSQGMTAAAGGVDGTGASSTSSSFVPRSFFDDEKETAPAVVLPVPIVAPTVDIPESKHVDMDVSVDDKTWVEKGEE</sequence>
<proteinExistence type="predicted"/>
<protein>
    <submittedName>
        <fullName evidence="2">Uncharacterized protein</fullName>
    </submittedName>
</protein>
<organism evidence="2 3">
    <name type="scientific">Pseudoneurospora amorphoporcata</name>
    <dbReference type="NCBI Taxonomy" id="241081"/>
    <lineage>
        <taxon>Eukaryota</taxon>
        <taxon>Fungi</taxon>
        <taxon>Dikarya</taxon>
        <taxon>Ascomycota</taxon>
        <taxon>Pezizomycotina</taxon>
        <taxon>Sordariomycetes</taxon>
        <taxon>Sordariomycetidae</taxon>
        <taxon>Sordariales</taxon>
        <taxon>Sordariaceae</taxon>
        <taxon>Pseudoneurospora</taxon>
    </lineage>
</organism>
<dbReference type="EMBL" id="MU859102">
    <property type="protein sequence ID" value="KAK3953635.1"/>
    <property type="molecule type" value="Genomic_DNA"/>
</dbReference>
<evidence type="ECO:0000313" key="3">
    <source>
        <dbReference type="Proteomes" id="UP001303222"/>
    </source>
</evidence>
<feature type="transmembrane region" description="Helical" evidence="1">
    <location>
        <begin position="82"/>
        <end position="102"/>
    </location>
</feature>
<dbReference type="AlphaFoldDB" id="A0AAN6NWZ7"/>
<comment type="caution">
    <text evidence="2">The sequence shown here is derived from an EMBL/GenBank/DDBJ whole genome shotgun (WGS) entry which is preliminary data.</text>
</comment>
<dbReference type="Proteomes" id="UP001303222">
    <property type="component" value="Unassembled WGS sequence"/>
</dbReference>
<reference evidence="2" key="2">
    <citation type="submission" date="2023-06" db="EMBL/GenBank/DDBJ databases">
        <authorList>
            <consortium name="Lawrence Berkeley National Laboratory"/>
            <person name="Mondo S.J."/>
            <person name="Hensen N."/>
            <person name="Bonometti L."/>
            <person name="Westerberg I."/>
            <person name="Brannstrom I.O."/>
            <person name="Guillou S."/>
            <person name="Cros-Aarteil S."/>
            <person name="Calhoun S."/>
            <person name="Haridas S."/>
            <person name="Kuo A."/>
            <person name="Pangilinan J."/>
            <person name="Riley R."/>
            <person name="Labutti K."/>
            <person name="Andreopoulos B."/>
            <person name="Lipzen A."/>
            <person name="Chen C."/>
            <person name="Yanf M."/>
            <person name="Daum C."/>
            <person name="Ng V."/>
            <person name="Clum A."/>
            <person name="Steindorff A."/>
            <person name="Ohm R."/>
            <person name="Martin F."/>
            <person name="Silar P."/>
            <person name="Natvig D."/>
            <person name="Lalanne C."/>
            <person name="Gautier V."/>
            <person name="Ament-Velasquez S.L."/>
            <person name="Kruys A."/>
            <person name="Hutchinson M.I."/>
            <person name="Powell A.J."/>
            <person name="Barry K."/>
            <person name="Miller A.N."/>
            <person name="Grigoriev I.V."/>
            <person name="Debuchy R."/>
            <person name="Gladieux P."/>
            <person name="Thoren M.H."/>
            <person name="Johannesson H."/>
        </authorList>
    </citation>
    <scope>NUCLEOTIDE SEQUENCE</scope>
    <source>
        <strain evidence="2">CBS 626.80</strain>
    </source>
</reference>
<accession>A0AAN6NWZ7</accession>